<name>A0A5N7KQP5_9PSED</name>
<reference evidence="1 2" key="1">
    <citation type="journal article" date="2020" name="Int. J. Syst. Evol. Microbiol.">
        <title>Pseudomonas kitaguniensis sp. nov., a pathogen causing bacterial rot of Welsh onion in Japan.</title>
        <authorList>
            <person name="Sawada H."/>
            <person name="Fujikawa T."/>
            <person name="Nishiwaki Y."/>
            <person name="Horita H."/>
        </authorList>
    </citation>
    <scope>NUCLEOTIDE SEQUENCE [LARGE SCALE GENOMIC DNA]</scope>
    <source>
        <strain evidence="1 2">MAFF 212408</strain>
    </source>
</reference>
<proteinExistence type="predicted"/>
<dbReference type="RefSeq" id="WP_152747396.1">
    <property type="nucleotide sequence ID" value="NZ_VUAZ01000123.1"/>
</dbReference>
<keyword evidence="2" id="KW-1185">Reference proteome</keyword>
<dbReference type="Proteomes" id="UP000326112">
    <property type="component" value="Unassembled WGS sequence"/>
</dbReference>
<protein>
    <submittedName>
        <fullName evidence="1">Uncharacterized protein</fullName>
    </submittedName>
</protein>
<accession>A0A5N7KQP5</accession>
<organism evidence="1 2">
    <name type="scientific">Pseudomonas kitaguniensis</name>
    <dbReference type="NCBI Taxonomy" id="2607908"/>
    <lineage>
        <taxon>Bacteria</taxon>
        <taxon>Pseudomonadati</taxon>
        <taxon>Pseudomonadota</taxon>
        <taxon>Gammaproteobacteria</taxon>
        <taxon>Pseudomonadales</taxon>
        <taxon>Pseudomonadaceae</taxon>
        <taxon>Pseudomonas</taxon>
    </lineage>
</organism>
<gene>
    <name evidence="1" type="ORF">F0169_19650</name>
</gene>
<reference evidence="1 2" key="2">
    <citation type="journal article" date="2023" name="Plant Pathol.">
        <title>Dismantling and reorganizing Pseudomonas marginalis sensu#lato.</title>
        <authorList>
            <person name="Sawada H."/>
            <person name="Fujikawa T."/>
            <person name="Satou M."/>
        </authorList>
    </citation>
    <scope>NUCLEOTIDE SEQUENCE [LARGE SCALE GENOMIC DNA]</scope>
    <source>
        <strain evidence="1 2">MAFF 212408</strain>
    </source>
</reference>
<evidence type="ECO:0000313" key="2">
    <source>
        <dbReference type="Proteomes" id="UP000326112"/>
    </source>
</evidence>
<comment type="caution">
    <text evidence="1">The sequence shown here is derived from an EMBL/GenBank/DDBJ whole genome shotgun (WGS) entry which is preliminary data.</text>
</comment>
<sequence length="115" mass="13099">MSATSSQRRFDTLDSYQSMQAFGEVFIEAMPRHLGTLKIPGRALFEGHRRAPVFANVLQTADIQEAMREVLCHPTTQKAQSYAESTFNVFLEKDHADSRVLRFFNGWNETDVAKT</sequence>
<dbReference type="EMBL" id="VUAZ01000123">
    <property type="protein sequence ID" value="MPR04095.1"/>
    <property type="molecule type" value="Genomic_DNA"/>
</dbReference>
<evidence type="ECO:0000313" key="1">
    <source>
        <dbReference type="EMBL" id="MPR04095.1"/>
    </source>
</evidence>